<keyword evidence="3" id="KW-1185">Reference proteome</keyword>
<evidence type="ECO:0000256" key="1">
    <source>
        <dbReference type="SAM" id="SignalP"/>
    </source>
</evidence>
<comment type="caution">
    <text evidence="2">The sequence shown here is derived from an EMBL/GenBank/DDBJ whole genome shotgun (WGS) entry which is preliminary data.</text>
</comment>
<proteinExistence type="predicted"/>
<organism evidence="2 3">
    <name type="scientific">Fulvimonas yonginensis</name>
    <dbReference type="NCBI Taxonomy" id="1495200"/>
    <lineage>
        <taxon>Bacteria</taxon>
        <taxon>Pseudomonadati</taxon>
        <taxon>Pseudomonadota</taxon>
        <taxon>Gammaproteobacteria</taxon>
        <taxon>Lysobacterales</taxon>
        <taxon>Rhodanobacteraceae</taxon>
        <taxon>Fulvimonas</taxon>
    </lineage>
</organism>
<accession>A0ABU8JBY1</accession>
<protein>
    <submittedName>
        <fullName evidence="2">Uncharacterized protein</fullName>
    </submittedName>
</protein>
<sequence>MRQLSTVTLVSALLLSGGCAQAPDAVLAAATAAGTPVVDRAAGIAIAVPQGMHLRRDFRRDYLGDAGWKAFADADGHGRPVLALVLDGSDAITTAELRIGMGSDAQALAHCRDVPPSGVAPEASTVTLDGVPFLRFHAADAAMSHYREVEAYHAVHAGRCYAIDLLLTGTRPEVYDPPATPPFDRVAAKVKLQRALASLRFTE</sequence>
<gene>
    <name evidence="2" type="ORF">WAT24_09850</name>
</gene>
<keyword evidence="1" id="KW-0732">Signal</keyword>
<feature type="signal peptide" evidence="1">
    <location>
        <begin position="1"/>
        <end position="22"/>
    </location>
</feature>
<reference evidence="2 3" key="1">
    <citation type="journal article" date="2014" name="Int. J. Syst. Evol. Microbiol.">
        <title>Fulvimonas yonginensis sp. nov., isolated from greenhouse soil, and emended description of the genus Fulvimonas.</title>
        <authorList>
            <person name="Ahn J.H."/>
            <person name="Kim S.J."/>
            <person name="Weon H.Y."/>
            <person name="Hong S.B."/>
            <person name="Seok S.J."/>
            <person name="Kwon S.W."/>
        </authorList>
    </citation>
    <scope>NUCLEOTIDE SEQUENCE [LARGE SCALE GENOMIC DNA]</scope>
    <source>
        <strain evidence="2 3">KACC 16952</strain>
    </source>
</reference>
<dbReference type="Proteomes" id="UP001381174">
    <property type="component" value="Unassembled WGS sequence"/>
</dbReference>
<dbReference type="RefSeq" id="WP_336807682.1">
    <property type="nucleotide sequence ID" value="NZ_JBBBNY010000006.1"/>
</dbReference>
<evidence type="ECO:0000313" key="2">
    <source>
        <dbReference type="EMBL" id="MEI7037056.1"/>
    </source>
</evidence>
<dbReference type="EMBL" id="JBBBNY010000006">
    <property type="protein sequence ID" value="MEI7037056.1"/>
    <property type="molecule type" value="Genomic_DNA"/>
</dbReference>
<dbReference type="PROSITE" id="PS51257">
    <property type="entry name" value="PROKAR_LIPOPROTEIN"/>
    <property type="match status" value="1"/>
</dbReference>
<feature type="chain" id="PRO_5045215604" evidence="1">
    <location>
        <begin position="23"/>
        <end position="203"/>
    </location>
</feature>
<name>A0ABU8JBY1_9GAMM</name>
<evidence type="ECO:0000313" key="3">
    <source>
        <dbReference type="Proteomes" id="UP001381174"/>
    </source>
</evidence>